<dbReference type="GO" id="GO:0015990">
    <property type="term" value="P:electron transport coupled proton transport"/>
    <property type="evidence" value="ECO:0007669"/>
    <property type="project" value="TreeGrafter"/>
</dbReference>
<dbReference type="Pfam" id="PF00662">
    <property type="entry name" value="Proton_antipo_N"/>
    <property type="match status" value="1"/>
</dbReference>
<dbReference type="InterPro" id="IPR001750">
    <property type="entry name" value="ND/Mrp_TM"/>
</dbReference>
<keyword evidence="5" id="KW-0830">Ubiquinone</keyword>
<keyword evidence="5 8" id="KW-0496">Mitochondrion</keyword>
<feature type="transmembrane region" description="Helical" evidence="5">
    <location>
        <begin position="36"/>
        <end position="61"/>
    </location>
</feature>
<dbReference type="EC" id="7.1.1.2" evidence="5"/>
<protein>
    <recommendedName>
        <fullName evidence="5">NADH-ubiquinone oxidoreductase chain 5</fullName>
        <ecNumber evidence="5">7.1.1.2</ecNumber>
    </recommendedName>
</protein>
<feature type="transmembrane region" description="Helical" evidence="5">
    <location>
        <begin position="136"/>
        <end position="155"/>
    </location>
</feature>
<comment type="similarity">
    <text evidence="5">Belongs to the complex I subunit 5 family.</text>
</comment>
<dbReference type="PANTHER" id="PTHR42829:SF2">
    <property type="entry name" value="NADH-UBIQUINONE OXIDOREDUCTASE CHAIN 5"/>
    <property type="match status" value="1"/>
</dbReference>
<evidence type="ECO:0000256" key="3">
    <source>
        <dbReference type="ARBA" id="ARBA00022989"/>
    </source>
</evidence>
<feature type="transmembrane region" description="Helical" evidence="5">
    <location>
        <begin position="420"/>
        <end position="443"/>
    </location>
</feature>
<dbReference type="GO" id="GO:0003954">
    <property type="term" value="F:NADH dehydrogenase activity"/>
    <property type="evidence" value="ECO:0007669"/>
    <property type="project" value="TreeGrafter"/>
</dbReference>
<sequence length="655" mass="73251">MYFSIVLFPFLGSVLAGIGGRLLGRNGSVIISTSSVLVSCILSWYVFFSFLFSPISIHFQLWPWIEVGSFNVQWGFLFDSLTATMLIVVCSVSLLVHIYSSSYIEEDPHLPRFISYLSLFTFFMLILVTANNFIQIFVGWEGVGLCSYLLINFWFTRIQANKAAIKAMFINRIGDYGLALGIFAIYFSVGSIDYATVFSCVPSLVGTKIYLFWFSIDTITAISLLLFVGAVGKSAQLGLHTWLPDAMEGPTPVSALIHAATMVTAGVFLLARCSSFIEFSPFALQVITVFGASTAFFAATTGLLQNDLKKVIAYSTCSQLGYIVFACGLSSYQVGVFHLANHAFFKALLFLCAGSVIHAIGDEQDMRKIGGLAKLLPFTYSSIMIGSLALAGFPFLSGFYSKDVILENAYGSFSSTGHFAFILGSMAAFCTSFYSIRLLYLTFLSPVNGFRRRFENVHESPFRIAFPLFVLIFGSVFFGYLFKDAIIGVGSSFFNHALFVAPNHLNVFFGEFLPTSIKLFPTILAFLGMISSFIFYKYNSIYLFNIKQHYIGRSLYIFFNKKWFFDKVYTEIVGQSGLRFAYDISYRLLDRGILEILGPFGLSHTISSINFSRFSSGHLFHYIFVILFFICAYSCFLFFSISPLFFFIFLCLAIV</sequence>
<feature type="transmembrane region" description="Helical" evidence="5">
    <location>
        <begin position="81"/>
        <end position="101"/>
    </location>
</feature>
<dbReference type="InterPro" id="IPR018393">
    <property type="entry name" value="NADHpl_OxRdtase_5_subgr"/>
</dbReference>
<dbReference type="GO" id="GO:0016020">
    <property type="term" value="C:membrane"/>
    <property type="evidence" value="ECO:0007669"/>
    <property type="project" value="UniProtKB-SubCell"/>
</dbReference>
<reference evidence="8" key="1">
    <citation type="submission" date="2015-11" db="EMBL/GenBank/DDBJ databases">
        <authorList>
            <person name="Zhang Y."/>
            <person name="Guo Z."/>
        </authorList>
    </citation>
    <scope>NUCLEOTIDE SEQUENCE</scope>
</reference>
<feature type="transmembrane region" description="Helical" evidence="5">
    <location>
        <begin position="619"/>
        <end position="650"/>
    </location>
</feature>
<evidence type="ECO:0000259" key="6">
    <source>
        <dbReference type="Pfam" id="PF00361"/>
    </source>
</evidence>
<accession>A0A2Z1THX9</accession>
<evidence type="ECO:0000313" key="8">
    <source>
        <dbReference type="EMBL" id="ANO44463.1"/>
    </source>
</evidence>
<feature type="transmembrane region" description="Helical" evidence="5">
    <location>
        <begin position="253"/>
        <end position="271"/>
    </location>
</feature>
<evidence type="ECO:0000256" key="4">
    <source>
        <dbReference type="ARBA" id="ARBA00023136"/>
    </source>
</evidence>
<feature type="transmembrane region" description="Helical" evidence="5">
    <location>
        <begin position="6"/>
        <end position="24"/>
    </location>
</feature>
<evidence type="ECO:0000256" key="1">
    <source>
        <dbReference type="ARBA" id="ARBA00004141"/>
    </source>
</evidence>
<keyword evidence="2 5" id="KW-0812">Transmembrane</keyword>
<feature type="transmembrane region" description="Helical" evidence="5">
    <location>
        <begin position="113"/>
        <end position="130"/>
    </location>
</feature>
<gene>
    <name evidence="8" type="primary">nad5</name>
</gene>
<comment type="catalytic activity">
    <reaction evidence="5">
        <text>a ubiquinone + NADH + 5 H(+)(in) = a ubiquinol + NAD(+) + 4 H(+)(out)</text>
        <dbReference type="Rhea" id="RHEA:29091"/>
        <dbReference type="Rhea" id="RHEA-COMP:9565"/>
        <dbReference type="Rhea" id="RHEA-COMP:9566"/>
        <dbReference type="ChEBI" id="CHEBI:15378"/>
        <dbReference type="ChEBI" id="CHEBI:16389"/>
        <dbReference type="ChEBI" id="CHEBI:17976"/>
        <dbReference type="ChEBI" id="CHEBI:57540"/>
        <dbReference type="ChEBI" id="CHEBI:57945"/>
        <dbReference type="EC" id="7.1.1.2"/>
    </reaction>
</comment>
<evidence type="ECO:0000256" key="2">
    <source>
        <dbReference type="ARBA" id="ARBA00022692"/>
    </source>
</evidence>
<evidence type="ECO:0000259" key="7">
    <source>
        <dbReference type="Pfam" id="PF00662"/>
    </source>
</evidence>
<dbReference type="InterPro" id="IPR003945">
    <property type="entry name" value="NU5C-like"/>
</dbReference>
<dbReference type="PANTHER" id="PTHR42829">
    <property type="entry name" value="NADH-UBIQUINONE OXIDOREDUCTASE CHAIN 5"/>
    <property type="match status" value="1"/>
</dbReference>
<dbReference type="GO" id="GO:0008137">
    <property type="term" value="F:NADH dehydrogenase (ubiquinone) activity"/>
    <property type="evidence" value="ECO:0007669"/>
    <property type="project" value="UniProtKB-EC"/>
</dbReference>
<feature type="transmembrane region" description="Helical" evidence="5">
    <location>
        <begin position="283"/>
        <end position="304"/>
    </location>
</feature>
<feature type="transmembrane region" description="Helical" evidence="5">
    <location>
        <begin position="464"/>
        <end position="482"/>
    </location>
</feature>
<keyword evidence="4 5" id="KW-0472">Membrane</keyword>
<dbReference type="Pfam" id="PF00361">
    <property type="entry name" value="Proton_antipo_M"/>
    <property type="match status" value="1"/>
</dbReference>
<dbReference type="GO" id="GO:0042773">
    <property type="term" value="P:ATP synthesis coupled electron transport"/>
    <property type="evidence" value="ECO:0007669"/>
    <property type="project" value="InterPro"/>
</dbReference>
<dbReference type="NCBIfam" id="NF005141">
    <property type="entry name" value="PRK06590.1"/>
    <property type="match status" value="1"/>
</dbReference>
<comment type="subcellular location">
    <subcellularLocation>
        <location evidence="1">Membrane</location>
        <topology evidence="1">Multi-pass membrane protein</topology>
    </subcellularLocation>
</comment>
<keyword evidence="5" id="KW-0813">Transport</keyword>
<keyword evidence="5" id="KW-0520">NAD</keyword>
<comment type="function">
    <text evidence="5">Core subunit of the mitochondrial membrane respiratory chain NADH dehydrogenase (Complex I) which catalyzes electron transfer from NADH through the respiratory chain, using ubiquinone as an electron acceptor. Essential for the catalytic activity and assembly of complex I.</text>
</comment>
<feature type="transmembrane region" description="Helical" evidence="5">
    <location>
        <begin position="311"/>
        <end position="331"/>
    </location>
</feature>
<dbReference type="AlphaFoldDB" id="A0A2Z1THX9"/>
<feature type="transmembrane region" description="Helical" evidence="5">
    <location>
        <begin position="343"/>
        <end position="361"/>
    </location>
</feature>
<dbReference type="EMBL" id="KU183024">
    <property type="protein sequence ID" value="ANO44463.1"/>
    <property type="molecule type" value="Genomic_DNA"/>
</dbReference>
<feature type="transmembrane region" description="Helical" evidence="5">
    <location>
        <begin position="176"/>
        <end position="197"/>
    </location>
</feature>
<feature type="transmembrane region" description="Helical" evidence="5">
    <location>
        <begin position="519"/>
        <end position="538"/>
    </location>
</feature>
<feature type="domain" description="NADH:quinone oxidoreductase/Mrp antiporter transmembrane" evidence="6">
    <location>
        <begin position="130"/>
        <end position="422"/>
    </location>
</feature>
<dbReference type="PRINTS" id="PR01434">
    <property type="entry name" value="NADHDHGNASE5"/>
</dbReference>
<organism evidence="8">
    <name type="scientific">Schizochytrium sp. TIO1101</name>
    <dbReference type="NCBI Taxonomy" id="1868228"/>
    <lineage>
        <taxon>Eukaryota</taxon>
        <taxon>Sar</taxon>
        <taxon>Stramenopiles</taxon>
        <taxon>Bigyra</taxon>
        <taxon>Labyrinthulomycetes</taxon>
        <taxon>Thraustochytrida</taxon>
        <taxon>Thraustochytriidae</taxon>
        <taxon>Schizochytrium</taxon>
    </lineage>
</organism>
<geneLocation type="mitochondrion" evidence="8"/>
<feature type="domain" description="NADH-Ubiquinone oxidoreductase (complex I) chain 5 N-terminal" evidence="7">
    <location>
        <begin position="64"/>
        <end position="113"/>
    </location>
</feature>
<reference evidence="8" key="2">
    <citation type="journal article" date="2016" name="Mitochondrial DNA Part B Resour">
        <title>Complete mitochondrial genome of a DHA-rich protist Schizochytrium sp. TIO1101.</title>
        <authorList>
            <person name="Wang Z."/>
            <person name="Lou S."/>
            <person name="Hu F."/>
            <person name="Wu P."/>
            <person name="Yang L."/>
            <person name="Li H."/>
            <person name="He L."/>
            <person name="Lin X."/>
        </authorList>
    </citation>
    <scope>NUCLEOTIDE SEQUENCE</scope>
</reference>
<keyword evidence="3 5" id="KW-1133">Transmembrane helix</keyword>
<dbReference type="InterPro" id="IPR001516">
    <property type="entry name" value="Proton_antipo_N"/>
</dbReference>
<feature type="transmembrane region" description="Helical" evidence="5">
    <location>
        <begin position="382"/>
        <end position="400"/>
    </location>
</feature>
<dbReference type="PRINTS" id="PR01435">
    <property type="entry name" value="NPOXDRDTASE5"/>
</dbReference>
<name>A0A2Z1THX9_9STRA</name>
<evidence type="ECO:0000256" key="5">
    <source>
        <dbReference type="RuleBase" id="RU003404"/>
    </source>
</evidence>
<proteinExistence type="inferred from homology"/>
<feature type="transmembrane region" description="Helical" evidence="5">
    <location>
        <begin position="209"/>
        <end position="232"/>
    </location>
</feature>
<dbReference type="NCBIfam" id="TIGR01974">
    <property type="entry name" value="NDH_I_L"/>
    <property type="match status" value="1"/>
</dbReference>